<dbReference type="OrthoDB" id="667966at2"/>
<evidence type="ECO:0000256" key="1">
    <source>
        <dbReference type="ARBA" id="ARBA00023015"/>
    </source>
</evidence>
<dbReference type="GO" id="GO:0005829">
    <property type="term" value="C:cytosol"/>
    <property type="evidence" value="ECO:0007669"/>
    <property type="project" value="TreeGrafter"/>
</dbReference>
<dbReference type="GO" id="GO:0003677">
    <property type="term" value="F:DNA binding"/>
    <property type="evidence" value="ECO:0007669"/>
    <property type="project" value="UniProtKB-KW"/>
</dbReference>
<evidence type="ECO:0000256" key="2">
    <source>
        <dbReference type="ARBA" id="ARBA00023125"/>
    </source>
</evidence>
<evidence type="ECO:0000313" key="7">
    <source>
        <dbReference type="Proteomes" id="UP000292781"/>
    </source>
</evidence>
<feature type="domain" description="HTH crp-type" evidence="5">
    <location>
        <begin position="146"/>
        <end position="227"/>
    </location>
</feature>
<dbReference type="InterPro" id="IPR036388">
    <property type="entry name" value="WH-like_DNA-bd_sf"/>
</dbReference>
<dbReference type="CDD" id="cd00092">
    <property type="entry name" value="HTH_CRP"/>
    <property type="match status" value="1"/>
</dbReference>
<dbReference type="InterPro" id="IPR018490">
    <property type="entry name" value="cNMP-bd_dom_sf"/>
</dbReference>
<dbReference type="Gene3D" id="2.60.120.10">
    <property type="entry name" value="Jelly Rolls"/>
    <property type="match status" value="1"/>
</dbReference>
<dbReference type="InterPro" id="IPR012318">
    <property type="entry name" value="HTH_CRP"/>
</dbReference>
<dbReference type="InterPro" id="IPR014710">
    <property type="entry name" value="RmlC-like_jellyroll"/>
</dbReference>
<dbReference type="InterPro" id="IPR000595">
    <property type="entry name" value="cNMP-bd_dom"/>
</dbReference>
<keyword evidence="7" id="KW-1185">Reference proteome</keyword>
<keyword evidence="3" id="KW-0804">Transcription</keyword>
<dbReference type="SUPFAM" id="SSF51206">
    <property type="entry name" value="cAMP-binding domain-like"/>
    <property type="match status" value="1"/>
</dbReference>
<dbReference type="AlphaFoldDB" id="A0A4Q9VND4"/>
<dbReference type="PROSITE" id="PS00042">
    <property type="entry name" value="HTH_CRP_1"/>
    <property type="match status" value="1"/>
</dbReference>
<dbReference type="PROSITE" id="PS51063">
    <property type="entry name" value="HTH_CRP_2"/>
    <property type="match status" value="1"/>
</dbReference>
<dbReference type="Gene3D" id="1.10.10.10">
    <property type="entry name" value="Winged helix-like DNA-binding domain superfamily/Winged helix DNA-binding domain"/>
    <property type="match status" value="1"/>
</dbReference>
<dbReference type="Pfam" id="PF13545">
    <property type="entry name" value="HTH_Crp_2"/>
    <property type="match status" value="1"/>
</dbReference>
<gene>
    <name evidence="6" type="ORF">EYW49_11910</name>
</gene>
<dbReference type="InterPro" id="IPR018335">
    <property type="entry name" value="Tscrpt_reg_HTH_Crp-type_CS"/>
</dbReference>
<dbReference type="EMBL" id="SJFN01000016">
    <property type="protein sequence ID" value="TBW37168.1"/>
    <property type="molecule type" value="Genomic_DNA"/>
</dbReference>
<sequence length="236" mass="26352">MAYTDRGWGNAGALAKGAPLEADDGWQDFARSQRVKTQRLAGHDAIFYEGDPAERVYELLEGAVMLFKLLPDGRRQLVEIVGPDSLFGVVAGKAFDCNAETLTPCVVRILDRRELENSAEFQGHVSRCLRRQIERLHDHAVLLGRKSAFERVATFLMRFVPDRGVADCAGPRGDKDEQVVELTMTRQEIADFLGLTIETVSRVISDLKRRGLIAIEKQDRIRITDVCGVCHLTGTR</sequence>
<dbReference type="Proteomes" id="UP000292781">
    <property type="component" value="Unassembled WGS sequence"/>
</dbReference>
<evidence type="ECO:0000256" key="3">
    <source>
        <dbReference type="ARBA" id="ARBA00023163"/>
    </source>
</evidence>
<dbReference type="Pfam" id="PF00027">
    <property type="entry name" value="cNMP_binding"/>
    <property type="match status" value="1"/>
</dbReference>
<keyword evidence="2" id="KW-0238">DNA-binding</keyword>
<dbReference type="CDD" id="cd00038">
    <property type="entry name" value="CAP_ED"/>
    <property type="match status" value="1"/>
</dbReference>
<comment type="caution">
    <text evidence="6">The sequence shown here is derived from an EMBL/GenBank/DDBJ whole genome shotgun (WGS) entry which is preliminary data.</text>
</comment>
<dbReference type="PROSITE" id="PS50042">
    <property type="entry name" value="CNMP_BINDING_3"/>
    <property type="match status" value="1"/>
</dbReference>
<dbReference type="SMART" id="SM00100">
    <property type="entry name" value="cNMP"/>
    <property type="match status" value="1"/>
</dbReference>
<dbReference type="SUPFAM" id="SSF46785">
    <property type="entry name" value="Winged helix' DNA-binding domain"/>
    <property type="match status" value="1"/>
</dbReference>
<name>A0A4Q9VND4_9HYPH</name>
<evidence type="ECO:0000259" key="4">
    <source>
        <dbReference type="PROSITE" id="PS50042"/>
    </source>
</evidence>
<feature type="domain" description="Cyclic nucleotide-binding" evidence="4">
    <location>
        <begin position="44"/>
        <end position="91"/>
    </location>
</feature>
<proteinExistence type="predicted"/>
<dbReference type="PRINTS" id="PR00034">
    <property type="entry name" value="HTHCRP"/>
</dbReference>
<accession>A0A4Q9VND4</accession>
<evidence type="ECO:0000313" key="6">
    <source>
        <dbReference type="EMBL" id="TBW37168.1"/>
    </source>
</evidence>
<dbReference type="InterPro" id="IPR050397">
    <property type="entry name" value="Env_Response_Regulators"/>
</dbReference>
<dbReference type="PANTHER" id="PTHR24567">
    <property type="entry name" value="CRP FAMILY TRANSCRIPTIONAL REGULATORY PROTEIN"/>
    <property type="match status" value="1"/>
</dbReference>
<dbReference type="GO" id="GO:0003700">
    <property type="term" value="F:DNA-binding transcription factor activity"/>
    <property type="evidence" value="ECO:0007669"/>
    <property type="project" value="InterPro"/>
</dbReference>
<protein>
    <submittedName>
        <fullName evidence="6">Cyclic nucleotide-binding domain-containing protein</fullName>
    </submittedName>
</protein>
<evidence type="ECO:0000259" key="5">
    <source>
        <dbReference type="PROSITE" id="PS51063"/>
    </source>
</evidence>
<dbReference type="InterPro" id="IPR036390">
    <property type="entry name" value="WH_DNA-bd_sf"/>
</dbReference>
<dbReference type="SMART" id="SM00419">
    <property type="entry name" value="HTH_CRP"/>
    <property type="match status" value="1"/>
</dbReference>
<keyword evidence="1" id="KW-0805">Transcription regulation</keyword>
<dbReference type="PANTHER" id="PTHR24567:SF75">
    <property type="entry name" value="FUMARATE AND NITRATE REDUCTION REGULATORY PROTEIN"/>
    <property type="match status" value="1"/>
</dbReference>
<reference evidence="6 7" key="1">
    <citation type="submission" date="2019-02" db="EMBL/GenBank/DDBJ databases">
        <title>Siculibacillus lacustris gen. nov., sp. nov., a new rosette-forming bacterium isolated from a freshwater crater lake (Lake St. Ana, Romania).</title>
        <authorList>
            <person name="Felfoldi T."/>
            <person name="Marton Z."/>
            <person name="Szabo A."/>
            <person name="Mentes A."/>
            <person name="Boka K."/>
            <person name="Marialigeti K."/>
            <person name="Mathe I."/>
            <person name="Koncz M."/>
            <person name="Schumann P."/>
            <person name="Toth E."/>
        </authorList>
    </citation>
    <scope>NUCLEOTIDE SEQUENCE [LARGE SCALE GENOMIC DNA]</scope>
    <source>
        <strain evidence="6 7">SA-279</strain>
    </source>
</reference>
<dbReference type="RefSeq" id="WP_131309804.1">
    <property type="nucleotide sequence ID" value="NZ_SJFN01000016.1"/>
</dbReference>
<organism evidence="6 7">
    <name type="scientific">Siculibacillus lacustris</name>
    <dbReference type="NCBI Taxonomy" id="1549641"/>
    <lineage>
        <taxon>Bacteria</taxon>
        <taxon>Pseudomonadati</taxon>
        <taxon>Pseudomonadota</taxon>
        <taxon>Alphaproteobacteria</taxon>
        <taxon>Hyphomicrobiales</taxon>
        <taxon>Ancalomicrobiaceae</taxon>
        <taxon>Siculibacillus</taxon>
    </lineage>
</organism>